<keyword evidence="1" id="KW-0812">Transmembrane</keyword>
<evidence type="ECO:0008006" key="4">
    <source>
        <dbReference type="Google" id="ProtNLM"/>
    </source>
</evidence>
<organism evidence="2 3">
    <name type="scientific">Fluviispira multicolorata</name>
    <dbReference type="NCBI Taxonomy" id="2654512"/>
    <lineage>
        <taxon>Bacteria</taxon>
        <taxon>Pseudomonadati</taxon>
        <taxon>Bdellovibrionota</taxon>
        <taxon>Oligoflexia</taxon>
        <taxon>Silvanigrellales</taxon>
        <taxon>Silvanigrellaceae</taxon>
        <taxon>Fluviispira</taxon>
    </lineage>
</organism>
<accession>A0A833JHL0</accession>
<dbReference type="InterPro" id="IPR003425">
    <property type="entry name" value="CCB3/YggT"/>
</dbReference>
<reference evidence="2 3" key="1">
    <citation type="submission" date="2019-10" db="EMBL/GenBank/DDBJ databases">
        <title>New genus of Silvanigrellaceae.</title>
        <authorList>
            <person name="Pitt A."/>
            <person name="Hahn M.W."/>
        </authorList>
    </citation>
    <scope>NUCLEOTIDE SEQUENCE [LARGE SCALE GENOMIC DNA]</scope>
    <source>
        <strain evidence="2 3">33A1-SZDP</strain>
    </source>
</reference>
<gene>
    <name evidence="2" type="ORF">GCL57_01760</name>
</gene>
<protein>
    <recommendedName>
        <fullName evidence="4">YggT family protein</fullName>
    </recommendedName>
</protein>
<dbReference type="Proteomes" id="UP000442694">
    <property type="component" value="Unassembled WGS sequence"/>
</dbReference>
<dbReference type="EMBL" id="WFLN01000004">
    <property type="protein sequence ID" value="KAB8033452.1"/>
    <property type="molecule type" value="Genomic_DNA"/>
</dbReference>
<proteinExistence type="predicted"/>
<dbReference type="RefSeq" id="WP_152211538.1">
    <property type="nucleotide sequence ID" value="NZ_WFLN01000004.1"/>
</dbReference>
<dbReference type="AlphaFoldDB" id="A0A833JHL0"/>
<comment type="caution">
    <text evidence="2">The sequence shown here is derived from an EMBL/GenBank/DDBJ whole genome shotgun (WGS) entry which is preliminary data.</text>
</comment>
<dbReference type="Pfam" id="PF02325">
    <property type="entry name" value="CCB3_YggT"/>
    <property type="match status" value="1"/>
</dbReference>
<dbReference type="GO" id="GO:0016020">
    <property type="term" value="C:membrane"/>
    <property type="evidence" value="ECO:0007669"/>
    <property type="project" value="InterPro"/>
</dbReference>
<sequence>MLLIEIIFKIAYYLLYFYMLCLVITGVLSLVGANPSNPIVGFLNAITAPPCRMLVRKFPKLLVKNQQGYYDLSPMVLILAVGCVMIIIQTIGSSLGFYI</sequence>
<name>A0A833JHL0_9BACT</name>
<keyword evidence="1" id="KW-1133">Transmembrane helix</keyword>
<evidence type="ECO:0000256" key="1">
    <source>
        <dbReference type="SAM" id="Phobius"/>
    </source>
</evidence>
<evidence type="ECO:0000313" key="2">
    <source>
        <dbReference type="EMBL" id="KAB8033452.1"/>
    </source>
</evidence>
<feature type="transmembrane region" description="Helical" evidence="1">
    <location>
        <begin position="76"/>
        <end position="98"/>
    </location>
</feature>
<keyword evidence="3" id="KW-1185">Reference proteome</keyword>
<keyword evidence="1" id="KW-0472">Membrane</keyword>
<feature type="transmembrane region" description="Helical" evidence="1">
    <location>
        <begin position="12"/>
        <end position="33"/>
    </location>
</feature>
<evidence type="ECO:0000313" key="3">
    <source>
        <dbReference type="Proteomes" id="UP000442694"/>
    </source>
</evidence>